<keyword evidence="3" id="KW-0479">Metal-binding</keyword>
<dbReference type="InterPro" id="IPR006127">
    <property type="entry name" value="ZnuA-like"/>
</dbReference>
<evidence type="ECO:0000256" key="3">
    <source>
        <dbReference type="ARBA" id="ARBA00022723"/>
    </source>
</evidence>
<dbReference type="Gene3D" id="3.40.50.1980">
    <property type="entry name" value="Nitrogenase molybdenum iron protein domain"/>
    <property type="match status" value="1"/>
</dbReference>
<reference evidence="8" key="1">
    <citation type="submission" date="2016-08" db="EMBL/GenBank/DDBJ databases">
        <authorList>
            <person name="Varghese N."/>
            <person name="Submissions Spin"/>
        </authorList>
    </citation>
    <scope>NUCLEOTIDE SEQUENCE [LARGE SCALE GENOMIC DNA]</scope>
    <source>
        <strain evidence="8">R-52791</strain>
    </source>
</reference>
<proteinExistence type="predicted"/>
<evidence type="ECO:0000256" key="1">
    <source>
        <dbReference type="ARBA" id="ARBA00004196"/>
    </source>
</evidence>
<evidence type="ECO:0000256" key="5">
    <source>
        <dbReference type="SAM" id="MobiDB-lite"/>
    </source>
</evidence>
<accession>A0A1C4H2P0</accession>
<feature type="region of interest" description="Disordered" evidence="5">
    <location>
        <begin position="309"/>
        <end position="355"/>
    </location>
</feature>
<dbReference type="Pfam" id="PF01297">
    <property type="entry name" value="ZnuA"/>
    <property type="match status" value="1"/>
</dbReference>
<dbReference type="GO" id="GO:0046872">
    <property type="term" value="F:metal ion binding"/>
    <property type="evidence" value="ECO:0007669"/>
    <property type="project" value="UniProtKB-KW"/>
</dbReference>
<organism evidence="7 8">
    <name type="scientific">Bifidobacterium commune</name>
    <dbReference type="NCBI Taxonomy" id="1505727"/>
    <lineage>
        <taxon>Bacteria</taxon>
        <taxon>Bacillati</taxon>
        <taxon>Actinomycetota</taxon>
        <taxon>Actinomycetes</taxon>
        <taxon>Bifidobacteriales</taxon>
        <taxon>Bifidobacteriaceae</taxon>
        <taxon>Bifidobacterium</taxon>
    </lineage>
</organism>
<feature type="compositionally biased region" description="Basic and acidic residues" evidence="5">
    <location>
        <begin position="311"/>
        <end position="321"/>
    </location>
</feature>
<dbReference type="EMBL" id="FMBL01000001">
    <property type="protein sequence ID" value="SCC79131.1"/>
    <property type="molecule type" value="Genomic_DNA"/>
</dbReference>
<evidence type="ECO:0000313" key="7">
    <source>
        <dbReference type="EMBL" id="SCC79131.1"/>
    </source>
</evidence>
<dbReference type="RefSeq" id="WP_091847398.1">
    <property type="nucleotide sequence ID" value="NZ_FMBL01000001.1"/>
</dbReference>
<protein>
    <submittedName>
        <fullName evidence="7">Zinc/manganese transport system substrate-binding protein</fullName>
    </submittedName>
</protein>
<comment type="subcellular location">
    <subcellularLocation>
        <location evidence="1">Cell envelope</location>
    </subcellularLocation>
</comment>
<dbReference type="OrthoDB" id="5296019at2"/>
<dbReference type="PANTHER" id="PTHR42953:SF1">
    <property type="entry name" value="METAL-BINDING PROTEIN HI_0362-RELATED"/>
    <property type="match status" value="1"/>
</dbReference>
<dbReference type="Proteomes" id="UP000242610">
    <property type="component" value="Unassembled WGS sequence"/>
</dbReference>
<dbReference type="GO" id="GO:0030313">
    <property type="term" value="C:cell envelope"/>
    <property type="evidence" value="ECO:0007669"/>
    <property type="project" value="UniProtKB-SubCell"/>
</dbReference>
<dbReference type="GO" id="GO:0030001">
    <property type="term" value="P:metal ion transport"/>
    <property type="evidence" value="ECO:0007669"/>
    <property type="project" value="InterPro"/>
</dbReference>
<keyword evidence="2" id="KW-0813">Transport</keyword>
<evidence type="ECO:0000256" key="6">
    <source>
        <dbReference type="SAM" id="SignalP"/>
    </source>
</evidence>
<feature type="signal peptide" evidence="6">
    <location>
        <begin position="1"/>
        <end position="24"/>
    </location>
</feature>
<dbReference type="SUPFAM" id="SSF53807">
    <property type="entry name" value="Helical backbone' metal receptor"/>
    <property type="match status" value="1"/>
</dbReference>
<gene>
    <name evidence="7" type="ORF">GA0061077_0590</name>
</gene>
<feature type="chain" id="PRO_5008692871" evidence="6">
    <location>
        <begin position="25"/>
        <end position="355"/>
    </location>
</feature>
<keyword evidence="4 6" id="KW-0732">Signal</keyword>
<dbReference type="InterPro" id="IPR050492">
    <property type="entry name" value="Bact_metal-bind_prot9"/>
</dbReference>
<keyword evidence="8" id="KW-1185">Reference proteome</keyword>
<name>A0A1C4H2P0_9BIFI</name>
<evidence type="ECO:0000256" key="2">
    <source>
        <dbReference type="ARBA" id="ARBA00022448"/>
    </source>
</evidence>
<feature type="compositionally biased region" description="Polar residues" evidence="5">
    <location>
        <begin position="322"/>
        <end position="355"/>
    </location>
</feature>
<dbReference type="PROSITE" id="PS51257">
    <property type="entry name" value="PROKAR_LIPOPROTEIN"/>
    <property type="match status" value="1"/>
</dbReference>
<dbReference type="PANTHER" id="PTHR42953">
    <property type="entry name" value="HIGH-AFFINITY ZINC UPTAKE SYSTEM PROTEIN ZNUA-RELATED"/>
    <property type="match status" value="1"/>
</dbReference>
<dbReference type="AlphaFoldDB" id="A0A1C4H2P0"/>
<dbReference type="STRING" id="1505727.GA0061077_0590"/>
<sequence>MKPIRTTAKACAVLGALCITFASAACGGSNSQSQAHDNSNTANGPINVVASINQWGTLAQQIGGDDVKVTSIVNTVSVDAHDFEPQASDIAKLQSAQIVLVNGAGYDNWASKSITKGTTSVSAADVSGTKTGDNPHLWFSKDVRKATATALEQAFAKAKPSKAKQFESRLKTWTDDESKLESSMNEFSQKHKNAAYAATEPVAKYLMNDLGFTDKTPEGYAKAIGSEGEPAPSDLQKFELLISNREIYLLINNTQEASNTTNLLTGTAGRAQVPIVDVSEQMPEDQKTLTGWITTLMTSIDKAVTDFEASAEEHQKVDTHSNADNQSKAQHNQQSPSTTDHGSVPSNEGQTDPGK</sequence>
<evidence type="ECO:0000256" key="4">
    <source>
        <dbReference type="ARBA" id="ARBA00022729"/>
    </source>
</evidence>
<evidence type="ECO:0000313" key="8">
    <source>
        <dbReference type="Proteomes" id="UP000242610"/>
    </source>
</evidence>